<feature type="chain" id="PRO_5011622693" description="NIPSNAP protein" evidence="1">
    <location>
        <begin position="20"/>
        <end position="251"/>
    </location>
</feature>
<evidence type="ECO:0000313" key="2">
    <source>
        <dbReference type="EMBL" id="SEL88222.1"/>
    </source>
</evidence>
<evidence type="ECO:0008006" key="4">
    <source>
        <dbReference type="Google" id="ProtNLM"/>
    </source>
</evidence>
<accession>A0A1H7TTN6</accession>
<keyword evidence="3" id="KW-1185">Reference proteome</keyword>
<organism evidence="2 3">
    <name type="scientific">Colwellia chukchiensis</name>
    <dbReference type="NCBI Taxonomy" id="641665"/>
    <lineage>
        <taxon>Bacteria</taxon>
        <taxon>Pseudomonadati</taxon>
        <taxon>Pseudomonadota</taxon>
        <taxon>Gammaproteobacteria</taxon>
        <taxon>Alteromonadales</taxon>
        <taxon>Colwelliaceae</taxon>
        <taxon>Colwellia</taxon>
    </lineage>
</organism>
<reference evidence="3" key="1">
    <citation type="submission" date="2016-10" db="EMBL/GenBank/DDBJ databases">
        <authorList>
            <person name="Varghese N."/>
            <person name="Submissions S."/>
        </authorList>
    </citation>
    <scope>NUCLEOTIDE SEQUENCE [LARGE SCALE GENOMIC DNA]</scope>
    <source>
        <strain evidence="3">CGMCC 1.9127</strain>
    </source>
</reference>
<protein>
    <recommendedName>
        <fullName evidence="4">NIPSNAP protein</fullName>
    </recommendedName>
</protein>
<dbReference type="EMBL" id="FOBI01000029">
    <property type="protein sequence ID" value="SEL88222.1"/>
    <property type="molecule type" value="Genomic_DNA"/>
</dbReference>
<dbReference type="Proteomes" id="UP000199297">
    <property type="component" value="Unassembled WGS sequence"/>
</dbReference>
<keyword evidence="1" id="KW-0732">Signal</keyword>
<dbReference type="AlphaFoldDB" id="A0A1H7TTN6"/>
<feature type="signal peptide" evidence="1">
    <location>
        <begin position="1"/>
        <end position="19"/>
    </location>
</feature>
<dbReference type="OrthoDB" id="659133at2"/>
<dbReference type="STRING" id="641665.GCA_002104455_01963"/>
<evidence type="ECO:0000256" key="1">
    <source>
        <dbReference type="SAM" id="SignalP"/>
    </source>
</evidence>
<dbReference type="RefSeq" id="WP_085285915.1">
    <property type="nucleotide sequence ID" value="NZ_FOBI01000029.1"/>
</dbReference>
<proteinExistence type="predicted"/>
<sequence length="251" mass="29377">MKKISTLIVMVFFTLSAIAEDAKSYAQWDTFRFSIDNEHAEKFTENMRAHIKKYHVKAPLKTKIYNIVYGPNANQLIWVMGPVSFSELDARADDKKHDQDWAENINPYITAYHESEIWRVMDGLVINNLDAKADDPDKFTARYLTVAQNQEPAVIKYLMSQVKKTLDKIGKVKYWAVMENMFIQGNKSDRHLMGLSSFDAWAEMDEDWEFVKHFEEIYGKGSYKAFQSNYDKVFKNHWHEIYAVNKEMSGL</sequence>
<evidence type="ECO:0000313" key="3">
    <source>
        <dbReference type="Proteomes" id="UP000199297"/>
    </source>
</evidence>
<gene>
    <name evidence="2" type="ORF">SAMN05216262_1294</name>
</gene>
<name>A0A1H7TTN6_9GAMM</name>